<accession>A0A9X1LFD1</accession>
<keyword evidence="4 11" id="KW-1134">Transmembrane beta strand</keyword>
<keyword evidence="7 12" id="KW-0798">TonB box</keyword>
<feature type="domain" description="TonB-dependent receptor-like beta-barrel" evidence="15">
    <location>
        <begin position="292"/>
        <end position="663"/>
    </location>
</feature>
<evidence type="ECO:0000256" key="11">
    <source>
        <dbReference type="PROSITE-ProRule" id="PRU01360"/>
    </source>
</evidence>
<dbReference type="Pfam" id="PF00593">
    <property type="entry name" value="TonB_dep_Rec_b-barrel"/>
    <property type="match status" value="1"/>
</dbReference>
<dbReference type="CDD" id="cd01347">
    <property type="entry name" value="ligand_gated_channel"/>
    <property type="match status" value="1"/>
</dbReference>
<feature type="signal peptide" evidence="14">
    <location>
        <begin position="1"/>
        <end position="19"/>
    </location>
</feature>
<dbReference type="PANTHER" id="PTHR30069">
    <property type="entry name" value="TONB-DEPENDENT OUTER MEMBRANE RECEPTOR"/>
    <property type="match status" value="1"/>
</dbReference>
<dbReference type="InterPro" id="IPR039426">
    <property type="entry name" value="TonB-dep_rcpt-like"/>
</dbReference>
<evidence type="ECO:0000256" key="7">
    <source>
        <dbReference type="ARBA" id="ARBA00023077"/>
    </source>
</evidence>
<dbReference type="Proteomes" id="UP001139095">
    <property type="component" value="Unassembled WGS sequence"/>
</dbReference>
<proteinExistence type="inferred from homology"/>
<evidence type="ECO:0000256" key="8">
    <source>
        <dbReference type="ARBA" id="ARBA00023136"/>
    </source>
</evidence>
<evidence type="ECO:0000256" key="2">
    <source>
        <dbReference type="ARBA" id="ARBA00008143"/>
    </source>
</evidence>
<sequence length="688" mass="75882">MKTRTPLLLCMMATMPAFAEDIQRVTLNEVVVTATKTERDISSTPVSTEVYTQSEIEAVGAKNLKDIFHNIPGIYLPPNGGSMSIRGVSGKGTLLLIDGRRIGSEYSNFYDTTRIPAHRVERVEVIKGPAGALYGSDALGGVINIITKKPEDELEASISTQSGMNSEGQAEVTEVGGDVRGRSGKTGFSAWFSAQNTESYTETETAQLQKGGQPPKNVGSPADVNVTYQAPSEIFNIGGELNHDVTKDLLLKVSASYMEESRDAVGIANAYRSNIANPKKPAFNVPFLNVETHQKLENERTDISIGADYNVTDTLTINWQSSQSNYKKEDTITTPMWQQLGYTSESQSSEGATAGTGRSTAIDHQLSSTWTPNERNRVLVGSEYVEDKRKADFFSSDGSTSTQTIQTTSLFAQHEWQATDPLSFVYGLRSDDRKSGDDAVTFNAGGIYQFNKAANLRLRYAQGFRAPDSQELYMNRFMPNSKRLLGTEVIDSAYGKNTASDLESEHSDNYEIGLLGSGKDWSYNVAIYQNQITDSIQPDDSNGNYRTFKNASKVSITGFEFSGSKQLMESLYLDLYANIMNTKDDDTNERLEYTPEQLYSITLDYQVTPSLSTMLIAQYVGDQDYTEKNKRKTADAYTPVNVKLSYSPEAIHNTDFFAGIDNILDTKVDKALGSNVGTYVYGGLRVYF</sequence>
<evidence type="ECO:0000259" key="16">
    <source>
        <dbReference type="Pfam" id="PF07715"/>
    </source>
</evidence>
<gene>
    <name evidence="17" type="ORF">LG368_13630</name>
</gene>
<dbReference type="InterPro" id="IPR012910">
    <property type="entry name" value="Plug_dom"/>
</dbReference>
<evidence type="ECO:0000256" key="6">
    <source>
        <dbReference type="ARBA" id="ARBA00022729"/>
    </source>
</evidence>
<feature type="region of interest" description="Disordered" evidence="13">
    <location>
        <begin position="343"/>
        <end position="366"/>
    </location>
</feature>
<dbReference type="SUPFAM" id="SSF56935">
    <property type="entry name" value="Porins"/>
    <property type="match status" value="1"/>
</dbReference>
<keyword evidence="9 17" id="KW-0675">Receptor</keyword>
<keyword evidence="18" id="KW-1185">Reference proteome</keyword>
<dbReference type="InterPro" id="IPR000531">
    <property type="entry name" value="Beta-barrel_TonB"/>
</dbReference>
<keyword evidence="3 11" id="KW-0813">Transport</keyword>
<comment type="subcellular location">
    <subcellularLocation>
        <location evidence="1 11">Cell outer membrane</location>
        <topology evidence="1 11">Multi-pass membrane protein</topology>
    </subcellularLocation>
</comment>
<dbReference type="Gene3D" id="2.40.170.20">
    <property type="entry name" value="TonB-dependent receptor, beta-barrel domain"/>
    <property type="match status" value="1"/>
</dbReference>
<dbReference type="AlphaFoldDB" id="A0A9X1LFD1"/>
<keyword evidence="6 14" id="KW-0732">Signal</keyword>
<feature type="compositionally biased region" description="Polar residues" evidence="13">
    <location>
        <begin position="343"/>
        <end position="359"/>
    </location>
</feature>
<evidence type="ECO:0000256" key="1">
    <source>
        <dbReference type="ARBA" id="ARBA00004571"/>
    </source>
</evidence>
<comment type="similarity">
    <text evidence="2">Belongs to the TonB-dependent receptor family. Hemoglobin/haptoglobin binding protein subfamily.</text>
</comment>
<comment type="caution">
    <text evidence="17">The sequence shown here is derived from an EMBL/GenBank/DDBJ whole genome shotgun (WGS) entry which is preliminary data.</text>
</comment>
<evidence type="ECO:0000313" key="17">
    <source>
        <dbReference type="EMBL" id="MCB5162928.1"/>
    </source>
</evidence>
<evidence type="ECO:0000313" key="18">
    <source>
        <dbReference type="Proteomes" id="UP001139095"/>
    </source>
</evidence>
<dbReference type="EMBL" id="JAJATW010000027">
    <property type="protein sequence ID" value="MCB5162928.1"/>
    <property type="molecule type" value="Genomic_DNA"/>
</dbReference>
<dbReference type="GO" id="GO:0015344">
    <property type="term" value="F:siderophore uptake transmembrane transporter activity"/>
    <property type="evidence" value="ECO:0007669"/>
    <property type="project" value="TreeGrafter"/>
</dbReference>
<evidence type="ECO:0000256" key="9">
    <source>
        <dbReference type="ARBA" id="ARBA00023170"/>
    </source>
</evidence>
<reference evidence="17" key="1">
    <citation type="submission" date="2021-10" db="EMBL/GenBank/DDBJ databases">
        <title>Marinomonas pontica sp. nov., isolated from the Black Sea.</title>
        <authorList>
            <person name="Zhao L.-H."/>
            <person name="Xue J.-H."/>
        </authorList>
    </citation>
    <scope>NUCLEOTIDE SEQUENCE</scope>
    <source>
        <strain evidence="17">E8</strain>
    </source>
</reference>
<evidence type="ECO:0000256" key="4">
    <source>
        <dbReference type="ARBA" id="ARBA00022452"/>
    </source>
</evidence>
<keyword evidence="10 11" id="KW-0998">Cell outer membrane</keyword>
<dbReference type="GO" id="GO:0009279">
    <property type="term" value="C:cell outer membrane"/>
    <property type="evidence" value="ECO:0007669"/>
    <property type="project" value="UniProtKB-SubCell"/>
</dbReference>
<dbReference type="PANTHER" id="PTHR30069:SF29">
    <property type="entry name" value="HEMOGLOBIN AND HEMOGLOBIN-HAPTOGLOBIN-BINDING PROTEIN 1-RELATED"/>
    <property type="match status" value="1"/>
</dbReference>
<evidence type="ECO:0000256" key="13">
    <source>
        <dbReference type="SAM" id="MobiDB-lite"/>
    </source>
</evidence>
<dbReference type="Pfam" id="PF07715">
    <property type="entry name" value="Plug"/>
    <property type="match status" value="1"/>
</dbReference>
<evidence type="ECO:0000256" key="10">
    <source>
        <dbReference type="ARBA" id="ARBA00023237"/>
    </source>
</evidence>
<keyword evidence="5 11" id="KW-0812">Transmembrane</keyword>
<evidence type="ECO:0000256" key="5">
    <source>
        <dbReference type="ARBA" id="ARBA00022692"/>
    </source>
</evidence>
<name>A0A9X1LFD1_9GAMM</name>
<feature type="domain" description="TonB-dependent receptor plug" evidence="16">
    <location>
        <begin position="41"/>
        <end position="142"/>
    </location>
</feature>
<protein>
    <submittedName>
        <fullName evidence="17">TonB-dependent receptor</fullName>
    </submittedName>
</protein>
<keyword evidence="8 11" id="KW-0472">Membrane</keyword>
<dbReference type="PROSITE" id="PS52016">
    <property type="entry name" value="TONB_DEPENDENT_REC_3"/>
    <property type="match status" value="1"/>
</dbReference>
<organism evidence="17 18">
    <name type="scientific">Marinomonas algarum</name>
    <dbReference type="NCBI Taxonomy" id="2883105"/>
    <lineage>
        <taxon>Bacteria</taxon>
        <taxon>Pseudomonadati</taxon>
        <taxon>Pseudomonadota</taxon>
        <taxon>Gammaproteobacteria</taxon>
        <taxon>Oceanospirillales</taxon>
        <taxon>Oceanospirillaceae</taxon>
        <taxon>Marinomonas</taxon>
    </lineage>
</organism>
<dbReference type="InterPro" id="IPR036942">
    <property type="entry name" value="Beta-barrel_TonB_sf"/>
</dbReference>
<dbReference type="GO" id="GO:0044718">
    <property type="term" value="P:siderophore transmembrane transport"/>
    <property type="evidence" value="ECO:0007669"/>
    <property type="project" value="TreeGrafter"/>
</dbReference>
<evidence type="ECO:0000256" key="12">
    <source>
        <dbReference type="RuleBase" id="RU003357"/>
    </source>
</evidence>
<dbReference type="RefSeq" id="WP_226755274.1">
    <property type="nucleotide sequence ID" value="NZ_JAJATW010000027.1"/>
</dbReference>
<evidence type="ECO:0000259" key="15">
    <source>
        <dbReference type="Pfam" id="PF00593"/>
    </source>
</evidence>
<feature type="chain" id="PRO_5040758074" evidence="14">
    <location>
        <begin position="20"/>
        <end position="688"/>
    </location>
</feature>
<evidence type="ECO:0000256" key="14">
    <source>
        <dbReference type="SAM" id="SignalP"/>
    </source>
</evidence>
<dbReference type="Gene3D" id="2.170.130.10">
    <property type="entry name" value="TonB-dependent receptor, plug domain"/>
    <property type="match status" value="1"/>
</dbReference>
<evidence type="ECO:0000256" key="3">
    <source>
        <dbReference type="ARBA" id="ARBA00022448"/>
    </source>
</evidence>
<dbReference type="InterPro" id="IPR037066">
    <property type="entry name" value="Plug_dom_sf"/>
</dbReference>